<comment type="similarity">
    <text evidence="5 20">Belongs to the MurB family.</text>
</comment>
<keyword evidence="17 20" id="KW-0961">Cell wall biogenesis/degradation</keyword>
<feature type="active site" description="Proton donor" evidence="20">
    <location>
        <position position="251"/>
    </location>
</feature>
<comment type="catalytic activity">
    <reaction evidence="19 20">
        <text>UDP-N-acetyl-alpha-D-muramate + NADP(+) = UDP-N-acetyl-3-O-(1-carboxyvinyl)-alpha-D-glucosamine + NADPH + H(+)</text>
        <dbReference type="Rhea" id="RHEA:12248"/>
        <dbReference type="ChEBI" id="CHEBI:15378"/>
        <dbReference type="ChEBI" id="CHEBI:57783"/>
        <dbReference type="ChEBI" id="CHEBI:58349"/>
        <dbReference type="ChEBI" id="CHEBI:68483"/>
        <dbReference type="ChEBI" id="CHEBI:70757"/>
        <dbReference type="EC" id="1.3.1.98"/>
    </reaction>
</comment>
<dbReference type="GO" id="GO:0008360">
    <property type="term" value="P:regulation of cell shape"/>
    <property type="evidence" value="ECO:0007669"/>
    <property type="project" value="UniProtKB-KW"/>
</dbReference>
<dbReference type="InterPro" id="IPR011601">
    <property type="entry name" value="MurB_C"/>
</dbReference>
<dbReference type="InterPro" id="IPR016167">
    <property type="entry name" value="FAD-bd_PCMH_sub1"/>
</dbReference>
<evidence type="ECO:0000256" key="5">
    <source>
        <dbReference type="ARBA" id="ARBA00010485"/>
    </source>
</evidence>
<evidence type="ECO:0000256" key="1">
    <source>
        <dbReference type="ARBA" id="ARBA00001974"/>
    </source>
</evidence>
<evidence type="ECO:0000256" key="8">
    <source>
        <dbReference type="ARBA" id="ARBA00022490"/>
    </source>
</evidence>
<feature type="active site" evidence="20">
    <location>
        <position position="202"/>
    </location>
</feature>
<feature type="active site" evidence="20">
    <location>
        <position position="321"/>
    </location>
</feature>
<dbReference type="Pfam" id="PF02873">
    <property type="entry name" value="MurB_C"/>
    <property type="match status" value="1"/>
</dbReference>
<comment type="function">
    <text evidence="2 20">Cell wall formation.</text>
</comment>
<dbReference type="HAMAP" id="MF_00037">
    <property type="entry name" value="MurB"/>
    <property type="match status" value="1"/>
</dbReference>
<name>A0A450Y942_9GAMM</name>
<dbReference type="NCBIfam" id="TIGR00179">
    <property type="entry name" value="murB"/>
    <property type="match status" value="1"/>
</dbReference>
<evidence type="ECO:0000313" key="22">
    <source>
        <dbReference type="EMBL" id="VFK38041.1"/>
    </source>
</evidence>
<dbReference type="PROSITE" id="PS51387">
    <property type="entry name" value="FAD_PCMH"/>
    <property type="match status" value="1"/>
</dbReference>
<dbReference type="EMBL" id="CAADFU010000019">
    <property type="protein sequence ID" value="VFK42768.1"/>
    <property type="molecule type" value="Genomic_DNA"/>
</dbReference>
<evidence type="ECO:0000256" key="16">
    <source>
        <dbReference type="ARBA" id="ARBA00023306"/>
    </source>
</evidence>
<evidence type="ECO:0000256" key="3">
    <source>
        <dbReference type="ARBA" id="ARBA00004496"/>
    </source>
</evidence>
<dbReference type="Gene3D" id="3.30.465.10">
    <property type="match status" value="1"/>
</dbReference>
<dbReference type="InterPro" id="IPR003170">
    <property type="entry name" value="MurB"/>
</dbReference>
<feature type="domain" description="FAD-binding PCMH-type" evidence="21">
    <location>
        <begin position="58"/>
        <end position="240"/>
    </location>
</feature>
<evidence type="ECO:0000256" key="20">
    <source>
        <dbReference type="HAMAP-Rule" id="MF_00037"/>
    </source>
</evidence>
<evidence type="ECO:0000256" key="18">
    <source>
        <dbReference type="ARBA" id="ARBA00031026"/>
    </source>
</evidence>
<comment type="pathway">
    <text evidence="4 20">Cell wall biogenesis; peptidoglycan biosynthesis.</text>
</comment>
<dbReference type="SUPFAM" id="SSF56176">
    <property type="entry name" value="FAD-binding/transporter-associated domain-like"/>
    <property type="match status" value="1"/>
</dbReference>
<evidence type="ECO:0000256" key="7">
    <source>
        <dbReference type="ARBA" id="ARBA00015188"/>
    </source>
</evidence>
<keyword evidence="10 20" id="KW-0285">Flavoprotein</keyword>
<organism evidence="22">
    <name type="scientific">Candidatus Kentrum sp. SD</name>
    <dbReference type="NCBI Taxonomy" id="2126332"/>
    <lineage>
        <taxon>Bacteria</taxon>
        <taxon>Pseudomonadati</taxon>
        <taxon>Pseudomonadota</taxon>
        <taxon>Gammaproteobacteria</taxon>
        <taxon>Candidatus Kentrum</taxon>
    </lineage>
</organism>
<dbReference type="Gene3D" id="3.90.78.10">
    <property type="entry name" value="UDP-N-acetylenolpyruvoylglucosamine reductase, C-terminal domain"/>
    <property type="match status" value="1"/>
</dbReference>
<keyword evidence="11 20" id="KW-0274">FAD</keyword>
<evidence type="ECO:0000256" key="12">
    <source>
        <dbReference type="ARBA" id="ARBA00022857"/>
    </source>
</evidence>
<evidence type="ECO:0000256" key="11">
    <source>
        <dbReference type="ARBA" id="ARBA00022827"/>
    </source>
</evidence>
<evidence type="ECO:0000256" key="13">
    <source>
        <dbReference type="ARBA" id="ARBA00022960"/>
    </source>
</evidence>
<keyword evidence="14 20" id="KW-0573">Peptidoglycan synthesis</keyword>
<dbReference type="PANTHER" id="PTHR21071">
    <property type="entry name" value="UDP-N-ACETYLENOLPYRUVOYLGLUCOSAMINE REDUCTASE"/>
    <property type="match status" value="1"/>
</dbReference>
<evidence type="ECO:0000256" key="6">
    <source>
        <dbReference type="ARBA" id="ARBA00012518"/>
    </source>
</evidence>
<evidence type="ECO:0000256" key="17">
    <source>
        <dbReference type="ARBA" id="ARBA00023316"/>
    </source>
</evidence>
<dbReference type="AlphaFoldDB" id="A0A450Y942"/>
<comment type="subcellular location">
    <subcellularLocation>
        <location evidence="3 20">Cytoplasm</location>
    </subcellularLocation>
</comment>
<dbReference type="SUPFAM" id="SSF56194">
    <property type="entry name" value="Uridine diphospho-N-Acetylenolpyruvylglucosamine reductase, MurB, C-terminal domain"/>
    <property type="match status" value="1"/>
</dbReference>
<sequence>MAHGDLSAEARQGIKEESGVLAKEARPPGTKYPLNIMNKHRGELRHNEPMSRYTAWGVGGVAASFFEPANIDDLSYFLAGFPEQESILWLGLGSNLLVRDGGIRGAVIRTFGLLNDLREVRPGVVRAEAGVASTKLARFCAKRGLGGCEFLAGIPGTVGGALAMNAGAFGGEIWAIVKQVETLDRKGVQRIRKPLDFEVGYRNVWGPEEEWFVAAEFMLVEKDRESVELEIQELLQCRRKEQPLHMRSSGSVFRNPPGRYAGYLIEQCGLKGLRMGDATVSDKHANFILSTGAATATDIEALIKKVTNIVGRETGVWLVPEVRIVGDK</sequence>
<dbReference type="InterPro" id="IPR016169">
    <property type="entry name" value="FAD-bd_PCMH_sub2"/>
</dbReference>
<evidence type="ECO:0000256" key="9">
    <source>
        <dbReference type="ARBA" id="ARBA00022618"/>
    </source>
</evidence>
<evidence type="ECO:0000256" key="4">
    <source>
        <dbReference type="ARBA" id="ARBA00004752"/>
    </source>
</evidence>
<evidence type="ECO:0000256" key="14">
    <source>
        <dbReference type="ARBA" id="ARBA00022984"/>
    </source>
</evidence>
<keyword evidence="15 20" id="KW-0560">Oxidoreductase</keyword>
<dbReference type="PANTHER" id="PTHR21071:SF4">
    <property type="entry name" value="UDP-N-ACETYLENOLPYRUVOYLGLUCOSAMINE REDUCTASE"/>
    <property type="match status" value="1"/>
</dbReference>
<dbReference type="GO" id="GO:0071555">
    <property type="term" value="P:cell wall organization"/>
    <property type="evidence" value="ECO:0007669"/>
    <property type="project" value="UniProtKB-KW"/>
</dbReference>
<dbReference type="GO" id="GO:0071949">
    <property type="term" value="F:FAD binding"/>
    <property type="evidence" value="ECO:0007669"/>
    <property type="project" value="InterPro"/>
</dbReference>
<proteinExistence type="inferred from homology"/>
<evidence type="ECO:0000256" key="10">
    <source>
        <dbReference type="ARBA" id="ARBA00022630"/>
    </source>
</evidence>
<dbReference type="UniPathway" id="UPA00219"/>
<dbReference type="Gene3D" id="3.30.43.10">
    <property type="entry name" value="Uridine Diphospho-n-acetylenolpyruvylglucosamine Reductase, domain 2"/>
    <property type="match status" value="1"/>
</dbReference>
<dbReference type="InterPro" id="IPR016166">
    <property type="entry name" value="FAD-bd_PCMH"/>
</dbReference>
<dbReference type="GO" id="GO:0005829">
    <property type="term" value="C:cytosol"/>
    <property type="evidence" value="ECO:0007669"/>
    <property type="project" value="TreeGrafter"/>
</dbReference>
<protein>
    <recommendedName>
        <fullName evidence="7 20">UDP-N-acetylenolpyruvoylglucosamine reductase</fullName>
        <ecNumber evidence="6 20">1.3.1.98</ecNumber>
    </recommendedName>
    <alternativeName>
        <fullName evidence="18 20">UDP-N-acetylmuramate dehydrogenase</fullName>
    </alternativeName>
</protein>
<dbReference type="GO" id="GO:0009252">
    <property type="term" value="P:peptidoglycan biosynthetic process"/>
    <property type="evidence" value="ECO:0007669"/>
    <property type="project" value="UniProtKB-UniRule"/>
</dbReference>
<accession>A0A450Y942</accession>
<dbReference type="GO" id="GO:0051301">
    <property type="term" value="P:cell division"/>
    <property type="evidence" value="ECO:0007669"/>
    <property type="project" value="UniProtKB-KW"/>
</dbReference>
<dbReference type="EMBL" id="CAADFR010000020">
    <property type="protein sequence ID" value="VFK38041.1"/>
    <property type="molecule type" value="Genomic_DNA"/>
</dbReference>
<keyword evidence="9 20" id="KW-0132">Cell division</keyword>
<dbReference type="InterPro" id="IPR036635">
    <property type="entry name" value="MurB_C_sf"/>
</dbReference>
<dbReference type="GO" id="GO:0008762">
    <property type="term" value="F:UDP-N-acetylmuramate dehydrogenase activity"/>
    <property type="evidence" value="ECO:0007669"/>
    <property type="project" value="UniProtKB-UniRule"/>
</dbReference>
<evidence type="ECO:0000256" key="19">
    <source>
        <dbReference type="ARBA" id="ARBA00048914"/>
    </source>
</evidence>
<keyword evidence="8 20" id="KW-0963">Cytoplasm</keyword>
<reference evidence="22" key="1">
    <citation type="submission" date="2019-02" db="EMBL/GenBank/DDBJ databases">
        <authorList>
            <person name="Gruber-Vodicka R. H."/>
            <person name="Seah K. B. B."/>
        </authorList>
    </citation>
    <scope>NUCLEOTIDE SEQUENCE</scope>
    <source>
        <strain evidence="23">BECK_S1320</strain>
        <strain evidence="22">BECK_S1321</strain>
    </source>
</reference>
<dbReference type="InterPro" id="IPR036318">
    <property type="entry name" value="FAD-bd_PCMH-like_sf"/>
</dbReference>
<dbReference type="EC" id="1.3.1.98" evidence="6 20"/>
<keyword evidence="13 20" id="KW-0133">Cell shape</keyword>
<dbReference type="Pfam" id="PF01565">
    <property type="entry name" value="FAD_binding_4"/>
    <property type="match status" value="1"/>
</dbReference>
<evidence type="ECO:0000313" key="23">
    <source>
        <dbReference type="EMBL" id="VFK42768.1"/>
    </source>
</evidence>
<comment type="cofactor">
    <cofactor evidence="1 20">
        <name>FAD</name>
        <dbReference type="ChEBI" id="CHEBI:57692"/>
    </cofactor>
</comment>
<evidence type="ECO:0000256" key="15">
    <source>
        <dbReference type="ARBA" id="ARBA00023002"/>
    </source>
</evidence>
<dbReference type="InterPro" id="IPR006094">
    <property type="entry name" value="Oxid_FAD_bind_N"/>
</dbReference>
<evidence type="ECO:0000259" key="21">
    <source>
        <dbReference type="PROSITE" id="PS51387"/>
    </source>
</evidence>
<keyword evidence="16 20" id="KW-0131">Cell cycle</keyword>
<dbReference type="NCBIfam" id="NF010480">
    <property type="entry name" value="PRK13905.1"/>
    <property type="match status" value="1"/>
</dbReference>
<evidence type="ECO:0000256" key="2">
    <source>
        <dbReference type="ARBA" id="ARBA00003921"/>
    </source>
</evidence>
<keyword evidence="12 20" id="KW-0521">NADP</keyword>
<gene>
    <name evidence="20" type="primary">murB</name>
    <name evidence="23" type="ORF">BECKSD772E_GA0070983_101931</name>
    <name evidence="22" type="ORF">BECKSD772F_GA0070984_102031</name>
</gene>